<dbReference type="Proteomes" id="UP000298652">
    <property type="component" value="Chromosome 9"/>
</dbReference>
<dbReference type="AlphaFoldDB" id="A0A4U6SWP9"/>
<dbReference type="Gramene" id="TKV92951">
    <property type="protein sequence ID" value="TKV92951"/>
    <property type="gene ID" value="SEVIR_9G195233v2"/>
</dbReference>
<feature type="chain" id="PRO_5020388235" description="Secreted protein" evidence="1">
    <location>
        <begin position="26"/>
        <end position="72"/>
    </location>
</feature>
<name>A0A4U6SWP9_SETVI</name>
<accession>A0A4U6SWP9</accession>
<keyword evidence="1" id="KW-0732">Signal</keyword>
<protein>
    <recommendedName>
        <fullName evidence="4">Secreted protein</fullName>
    </recommendedName>
</protein>
<evidence type="ECO:0000313" key="3">
    <source>
        <dbReference type="Proteomes" id="UP000298652"/>
    </source>
</evidence>
<feature type="signal peptide" evidence="1">
    <location>
        <begin position="1"/>
        <end position="25"/>
    </location>
</feature>
<dbReference type="EMBL" id="CM016560">
    <property type="protein sequence ID" value="TKV92951.1"/>
    <property type="molecule type" value="Genomic_DNA"/>
</dbReference>
<organism evidence="2 3">
    <name type="scientific">Setaria viridis</name>
    <name type="common">Green bristlegrass</name>
    <name type="synonym">Setaria italica subsp. viridis</name>
    <dbReference type="NCBI Taxonomy" id="4556"/>
    <lineage>
        <taxon>Eukaryota</taxon>
        <taxon>Viridiplantae</taxon>
        <taxon>Streptophyta</taxon>
        <taxon>Embryophyta</taxon>
        <taxon>Tracheophyta</taxon>
        <taxon>Spermatophyta</taxon>
        <taxon>Magnoliopsida</taxon>
        <taxon>Liliopsida</taxon>
        <taxon>Poales</taxon>
        <taxon>Poaceae</taxon>
        <taxon>PACMAD clade</taxon>
        <taxon>Panicoideae</taxon>
        <taxon>Panicodae</taxon>
        <taxon>Paniceae</taxon>
        <taxon>Cenchrinae</taxon>
        <taxon>Setaria</taxon>
    </lineage>
</organism>
<evidence type="ECO:0000256" key="1">
    <source>
        <dbReference type="SAM" id="SignalP"/>
    </source>
</evidence>
<sequence length="72" mass="8436">MREHCLFVGITHPLLLLLRWLELHAWRPNRSWIGWKARHTSVGGCDPVCLGRQPRCDPCCARQTWIQCSCYC</sequence>
<evidence type="ECO:0008006" key="4">
    <source>
        <dbReference type="Google" id="ProtNLM"/>
    </source>
</evidence>
<proteinExistence type="predicted"/>
<gene>
    <name evidence="2" type="ORF">SEVIR_9G195233v2</name>
</gene>
<reference evidence="2" key="1">
    <citation type="submission" date="2019-03" db="EMBL/GenBank/DDBJ databases">
        <title>WGS assembly of Setaria viridis.</title>
        <authorList>
            <person name="Huang P."/>
            <person name="Jenkins J."/>
            <person name="Grimwood J."/>
            <person name="Barry K."/>
            <person name="Healey A."/>
            <person name="Mamidi S."/>
            <person name="Sreedasyam A."/>
            <person name="Shu S."/>
            <person name="Feldman M."/>
            <person name="Wu J."/>
            <person name="Yu Y."/>
            <person name="Chen C."/>
            <person name="Johnson J."/>
            <person name="Rokhsar D."/>
            <person name="Baxter I."/>
            <person name="Schmutz J."/>
            <person name="Brutnell T."/>
            <person name="Kellogg E."/>
        </authorList>
    </citation>
    <scope>NUCLEOTIDE SEQUENCE [LARGE SCALE GENOMIC DNA]</scope>
</reference>
<evidence type="ECO:0000313" key="2">
    <source>
        <dbReference type="EMBL" id="TKV92951.1"/>
    </source>
</evidence>
<keyword evidence="3" id="KW-1185">Reference proteome</keyword>